<gene>
    <name evidence="3" type="ORF">HYG87_04160</name>
</gene>
<evidence type="ECO:0000256" key="1">
    <source>
        <dbReference type="SAM" id="Phobius"/>
    </source>
</evidence>
<dbReference type="GO" id="GO:0010181">
    <property type="term" value="F:FMN binding"/>
    <property type="evidence" value="ECO:0007669"/>
    <property type="project" value="InterPro"/>
</dbReference>
<accession>A0A8T8K7E5</accession>
<keyword evidence="4" id="KW-1185">Reference proteome</keyword>
<reference evidence="3" key="1">
    <citation type="submission" date="2020-07" db="EMBL/GenBank/DDBJ databases">
        <title>Methanobacterium. sp. MethCan genome.</title>
        <authorList>
            <person name="Postec A."/>
            <person name="Quemeneur M."/>
        </authorList>
    </citation>
    <scope>NUCLEOTIDE SEQUENCE</scope>
    <source>
        <strain evidence="3">MethCAN</strain>
    </source>
</reference>
<dbReference type="AlphaFoldDB" id="A0A8T8K7E5"/>
<dbReference type="InterPro" id="IPR029039">
    <property type="entry name" value="Flavoprotein-like_sf"/>
</dbReference>
<dbReference type="Proteomes" id="UP000681041">
    <property type="component" value="Chromosome"/>
</dbReference>
<name>A0A8T8K7E5_9EURY</name>
<dbReference type="RefSeq" id="WP_211533969.1">
    <property type="nucleotide sequence ID" value="NZ_CP058560.1"/>
</dbReference>
<evidence type="ECO:0000313" key="3">
    <source>
        <dbReference type="EMBL" id="QUH23023.1"/>
    </source>
</evidence>
<keyword evidence="1" id="KW-0812">Transmembrane</keyword>
<keyword evidence="1" id="KW-0472">Membrane</keyword>
<dbReference type="SUPFAM" id="SSF52218">
    <property type="entry name" value="Flavoproteins"/>
    <property type="match status" value="1"/>
</dbReference>
<dbReference type="EMBL" id="CP058560">
    <property type="protein sequence ID" value="QUH23023.1"/>
    <property type="molecule type" value="Genomic_DNA"/>
</dbReference>
<dbReference type="Pfam" id="PF12724">
    <property type="entry name" value="Flavodoxin_5"/>
    <property type="match status" value="1"/>
</dbReference>
<dbReference type="KEGG" id="meme:HYG87_04160"/>
<organism evidence="3 4">
    <name type="scientific">Methanobacterium alkalithermotolerans</name>
    <dbReference type="NCBI Taxonomy" id="2731220"/>
    <lineage>
        <taxon>Archaea</taxon>
        <taxon>Methanobacteriati</taxon>
        <taxon>Methanobacteriota</taxon>
        <taxon>Methanomada group</taxon>
        <taxon>Methanobacteria</taxon>
        <taxon>Methanobacteriales</taxon>
        <taxon>Methanobacteriaceae</taxon>
        <taxon>Methanobacterium</taxon>
    </lineage>
</organism>
<dbReference type="Gene3D" id="3.40.50.360">
    <property type="match status" value="1"/>
</dbReference>
<evidence type="ECO:0000259" key="2">
    <source>
        <dbReference type="PROSITE" id="PS50902"/>
    </source>
</evidence>
<dbReference type="GeneID" id="64819931"/>
<dbReference type="InterPro" id="IPR008254">
    <property type="entry name" value="Flavodoxin/NO_synth"/>
</dbReference>
<dbReference type="InterPro" id="IPR026816">
    <property type="entry name" value="Flavodoxin_dom"/>
</dbReference>
<evidence type="ECO:0000313" key="4">
    <source>
        <dbReference type="Proteomes" id="UP000681041"/>
    </source>
</evidence>
<keyword evidence="1" id="KW-1133">Transmembrane helix</keyword>
<dbReference type="OrthoDB" id="71527at2157"/>
<sequence length="179" mass="19392">MDILMILGVFIGLLIFIMIISWLIGVIRSKSSHFIKPSGDIRGKALIVYDPGLTGGTRTAAIYMAEELKSNGYEVTLAGVRSAVALNTSGYDLLIVGSPTYGAKPTGPVETYLNNLKPTENIITAVYTLAGSEDQDSNTIMAQALEDKNMKVKLSTKFGHTVWGAGDKNKYSQFIVRLL</sequence>
<protein>
    <recommendedName>
        <fullName evidence="2">Flavodoxin-like domain-containing protein</fullName>
    </recommendedName>
</protein>
<feature type="domain" description="Flavodoxin-like" evidence="2">
    <location>
        <begin position="46"/>
        <end position="179"/>
    </location>
</feature>
<proteinExistence type="predicted"/>
<dbReference type="PROSITE" id="PS50902">
    <property type="entry name" value="FLAVODOXIN_LIKE"/>
    <property type="match status" value="1"/>
</dbReference>
<feature type="transmembrane region" description="Helical" evidence="1">
    <location>
        <begin position="6"/>
        <end position="27"/>
    </location>
</feature>